<reference evidence="1 3" key="1">
    <citation type="submission" date="2015-09" db="EMBL/GenBank/DDBJ databases">
        <authorList>
            <consortium name="Pathogen Informatics"/>
        </authorList>
    </citation>
    <scope>NUCLEOTIDE SEQUENCE [LARGE SCALE GENOMIC DNA]</scope>
    <source>
        <strain evidence="1 3">2789STDY5834939</strain>
    </source>
</reference>
<gene>
    <name evidence="2" type="ORF">B5F11_18750</name>
    <name evidence="1" type="ORF">ERS852551_03561</name>
</gene>
<reference evidence="4" key="2">
    <citation type="submission" date="2017-04" db="EMBL/GenBank/DDBJ databases">
        <title>Function of individual gut microbiota members based on whole genome sequencing of pure cultures obtained from chicken caecum.</title>
        <authorList>
            <person name="Medvecky M."/>
            <person name="Cejkova D."/>
            <person name="Polansky O."/>
            <person name="Karasova D."/>
            <person name="Kubasova T."/>
            <person name="Cizek A."/>
            <person name="Rychlik I."/>
        </authorList>
    </citation>
    <scope>NUCLEOTIDE SEQUENCE [LARGE SCALE GENOMIC DNA]</scope>
    <source>
        <strain evidence="4">An175</strain>
    </source>
</reference>
<dbReference type="Proteomes" id="UP000196386">
    <property type="component" value="Unassembled WGS sequence"/>
</dbReference>
<evidence type="ECO:0000313" key="3">
    <source>
        <dbReference type="Proteomes" id="UP000095765"/>
    </source>
</evidence>
<protein>
    <submittedName>
        <fullName evidence="1">Uncharacterized protein</fullName>
    </submittedName>
</protein>
<proteinExistence type="predicted"/>
<dbReference type="EMBL" id="CZBE01000036">
    <property type="protein sequence ID" value="CUQ21120.1"/>
    <property type="molecule type" value="Genomic_DNA"/>
</dbReference>
<evidence type="ECO:0000313" key="2">
    <source>
        <dbReference type="EMBL" id="OUP67150.1"/>
    </source>
</evidence>
<evidence type="ECO:0000313" key="1">
    <source>
        <dbReference type="EMBL" id="CUQ21120.1"/>
    </source>
</evidence>
<dbReference type="Proteomes" id="UP000095765">
    <property type="component" value="Unassembled WGS sequence"/>
</dbReference>
<dbReference type="AlphaFoldDB" id="A0A174UMU4"/>
<sequence length="120" mass="12411">MDINVTINCPDLLMAATTLAKAFTCRCHAHNESETPQAEAFNAPAANATPNSTAVPTTAAPQITGALIAKAGADLISRDSSALGPLNALLQKYGVTCAQELKPNQLDAFATDMRSLGAKI</sequence>
<dbReference type="RefSeq" id="WP_055246117.1">
    <property type="nucleotide sequence ID" value="NZ_CABIWA010000027.1"/>
</dbReference>
<dbReference type="OrthoDB" id="1958118at2"/>
<organism evidence="1 3">
    <name type="scientific">Anaerotruncus colihominis</name>
    <dbReference type="NCBI Taxonomy" id="169435"/>
    <lineage>
        <taxon>Bacteria</taxon>
        <taxon>Bacillati</taxon>
        <taxon>Bacillota</taxon>
        <taxon>Clostridia</taxon>
        <taxon>Eubacteriales</taxon>
        <taxon>Oscillospiraceae</taxon>
        <taxon>Anaerotruncus</taxon>
    </lineage>
</organism>
<accession>A0A174UMU4</accession>
<dbReference type="EMBL" id="NFKP01000036">
    <property type="protein sequence ID" value="OUP67150.1"/>
    <property type="molecule type" value="Genomic_DNA"/>
</dbReference>
<name>A0A174UMU4_9FIRM</name>
<evidence type="ECO:0000313" key="4">
    <source>
        <dbReference type="Proteomes" id="UP000196386"/>
    </source>
</evidence>
<reference evidence="2" key="3">
    <citation type="journal article" date="2018" name="BMC Genomics">
        <title>Whole genome sequencing and function prediction of 133 gut anaerobes isolated from chicken caecum in pure cultures.</title>
        <authorList>
            <person name="Medvecky M."/>
            <person name="Cejkova D."/>
            <person name="Polansky O."/>
            <person name="Karasova D."/>
            <person name="Kubasova T."/>
            <person name="Cizek A."/>
            <person name="Rychlik I."/>
        </authorList>
    </citation>
    <scope>NUCLEOTIDE SEQUENCE</scope>
    <source>
        <strain evidence="2">An175</strain>
    </source>
</reference>